<dbReference type="PaxDb" id="8022-A0A060WIU7"/>
<dbReference type="Pfam" id="PF03735">
    <property type="entry name" value="ENT"/>
    <property type="match status" value="1"/>
</dbReference>
<dbReference type="EMBL" id="FR904561">
    <property type="protein sequence ID" value="CDQ66906.1"/>
    <property type="molecule type" value="Genomic_DNA"/>
</dbReference>
<proteinExistence type="predicted"/>
<feature type="region of interest" description="Disordered" evidence="10">
    <location>
        <begin position="204"/>
        <end position="227"/>
    </location>
</feature>
<feature type="compositionally biased region" description="Low complexity" evidence="10">
    <location>
        <begin position="402"/>
        <end position="417"/>
    </location>
</feature>
<dbReference type="InterPro" id="IPR033482">
    <property type="entry name" value="EMSY"/>
</dbReference>
<dbReference type="InterPro" id="IPR036142">
    <property type="entry name" value="ENT_dom-like_sf"/>
</dbReference>
<keyword evidence="7" id="KW-0234">DNA repair</keyword>
<evidence type="ECO:0000256" key="1">
    <source>
        <dbReference type="ARBA" id="ARBA00004123"/>
    </source>
</evidence>
<name>A0A060WIU7_ONCMY</name>
<evidence type="ECO:0000256" key="7">
    <source>
        <dbReference type="ARBA" id="ARBA00023204"/>
    </source>
</evidence>
<dbReference type="SMART" id="SM01191">
    <property type="entry name" value="ENT"/>
    <property type="match status" value="1"/>
</dbReference>
<sequence>MIQQEKPQLACTMPVVWPTLLDLGRDECKRILRKLELEAYAGVISALRAQGDLTKDKKDLLGELTKVLSISTERHRAEVRRAVNDERLTTIAYHMSGPNSSSEWSIEGRRLVPLMPRLVPQTAFTVTANAVASATANQNASLLLPAETGNKEVVVCYSYTSTTSTSATAPSSSAAAMVKSPRPASPASNMVVLPSGSTVYVKSVSCSDEDEKPRKRRRTNSSSSSPVVLKEVAKVTPPMSKTITVPVSGSPKMSNIMQSIANSLPPHMSPVKITFTKPTTQTTNTTTQKVIIVTTSPSSNFVPNILSKSHSHNYAAAMSKLVSTSMLTSANQKQTVLIPASSSPSSASNTVAVTTMVSSSPSMVMSTIAQGGSSTGMKVASARLPSPKTMVGSPTQILAQFPKQHQQSPKQLQQGSPMGAGVMGQAQSSTTLPGSKPTIQIKQESGVKIITQQMQPSKILPKPSSVGMSSSSSSPIMVVSSNGAIMTTKLVSQPTGTQATYSRPTVSPSIGARMATSTSGATYVKTTSGSIITVVPKSLATLGGKIISSNIVSGTTTKITTIPMTSKPNVIVVQKTTGKATTIQGLPGKNVVTTLLNAGGEKTLQGVPGSKPAIITASRPITKMIVTQPKGMGSGVQPNTTTKIIPTKIVYGQQGKTQVSNSPTLSM</sequence>
<organism evidence="12 13">
    <name type="scientific">Oncorhynchus mykiss</name>
    <name type="common">Rainbow trout</name>
    <name type="synonym">Salmo gairdneri</name>
    <dbReference type="NCBI Taxonomy" id="8022"/>
    <lineage>
        <taxon>Eukaryota</taxon>
        <taxon>Metazoa</taxon>
        <taxon>Chordata</taxon>
        <taxon>Craniata</taxon>
        <taxon>Vertebrata</taxon>
        <taxon>Euteleostomi</taxon>
        <taxon>Actinopterygii</taxon>
        <taxon>Neopterygii</taxon>
        <taxon>Teleostei</taxon>
        <taxon>Protacanthopterygii</taxon>
        <taxon>Salmoniformes</taxon>
        <taxon>Salmonidae</taxon>
        <taxon>Salmoninae</taxon>
        <taxon>Oncorhynchus</taxon>
    </lineage>
</organism>
<dbReference type="PANTHER" id="PTHR16500:SF3">
    <property type="entry name" value="BRCA2-INTERACTING TRANSCRIPTIONAL REPRESSOR EMSY"/>
    <property type="match status" value="1"/>
</dbReference>
<keyword evidence="5" id="KW-0805">Transcription regulation</keyword>
<dbReference type="GO" id="GO:0006355">
    <property type="term" value="P:regulation of DNA-templated transcription"/>
    <property type="evidence" value="ECO:0007669"/>
    <property type="project" value="InterPro"/>
</dbReference>
<dbReference type="Gene3D" id="1.10.1240.40">
    <property type="entry name" value="ENT domain"/>
    <property type="match status" value="1"/>
</dbReference>
<accession>A0A060WIU7</accession>
<keyword evidence="6" id="KW-0804">Transcription</keyword>
<dbReference type="PROSITE" id="PS51138">
    <property type="entry name" value="ENT"/>
    <property type="match status" value="1"/>
</dbReference>
<dbReference type="SUPFAM" id="SSF158639">
    <property type="entry name" value="ENT-like"/>
    <property type="match status" value="1"/>
</dbReference>
<evidence type="ECO:0000259" key="11">
    <source>
        <dbReference type="PROSITE" id="PS51138"/>
    </source>
</evidence>
<evidence type="ECO:0000256" key="6">
    <source>
        <dbReference type="ARBA" id="ARBA00023163"/>
    </source>
</evidence>
<evidence type="ECO:0000256" key="9">
    <source>
        <dbReference type="ARBA" id="ARBA00073247"/>
    </source>
</evidence>
<reference evidence="12" key="1">
    <citation type="journal article" date="2014" name="Nat. Commun.">
        <title>The rainbow trout genome provides novel insights into evolution after whole-genome duplication in vertebrates.</title>
        <authorList>
            <person name="Berthelot C."/>
            <person name="Brunet F."/>
            <person name="Chalopin D."/>
            <person name="Juanchich A."/>
            <person name="Bernard M."/>
            <person name="Noel B."/>
            <person name="Bento P."/>
            <person name="Da Silva C."/>
            <person name="Labadie K."/>
            <person name="Alberti A."/>
            <person name="Aury J.M."/>
            <person name="Louis A."/>
            <person name="Dehais P."/>
            <person name="Bardou P."/>
            <person name="Montfort J."/>
            <person name="Klopp C."/>
            <person name="Cabau C."/>
            <person name="Gaspin C."/>
            <person name="Thorgaard G.H."/>
            <person name="Boussaha M."/>
            <person name="Quillet E."/>
            <person name="Guyomard R."/>
            <person name="Galiana D."/>
            <person name="Bobe J."/>
            <person name="Volff J.N."/>
            <person name="Genet C."/>
            <person name="Wincker P."/>
            <person name="Jaillon O."/>
            <person name="Roest Crollius H."/>
            <person name="Guiguen Y."/>
        </authorList>
    </citation>
    <scope>NUCLEOTIDE SEQUENCE [LARGE SCALE GENOMIC DNA]</scope>
</reference>
<dbReference type="AlphaFoldDB" id="A0A060WIU7"/>
<evidence type="ECO:0000256" key="2">
    <source>
        <dbReference type="ARBA" id="ARBA00022491"/>
    </source>
</evidence>
<dbReference type="GO" id="GO:0006281">
    <property type="term" value="P:DNA repair"/>
    <property type="evidence" value="ECO:0007669"/>
    <property type="project" value="UniProtKB-KW"/>
</dbReference>
<comment type="subcellular location">
    <subcellularLocation>
        <location evidence="1">Nucleus</location>
    </subcellularLocation>
</comment>
<evidence type="ECO:0000313" key="12">
    <source>
        <dbReference type="EMBL" id="CDQ66906.1"/>
    </source>
</evidence>
<dbReference type="FunFam" id="1.10.1240.40:FF:000001">
    <property type="entry name" value="BRCA2-interacting transcriptional repressor EMSY isoform X1"/>
    <property type="match status" value="1"/>
</dbReference>
<dbReference type="Proteomes" id="UP000193380">
    <property type="component" value="Unassembled WGS sequence"/>
</dbReference>
<keyword evidence="2" id="KW-0678">Repressor</keyword>
<dbReference type="InterPro" id="IPR005491">
    <property type="entry name" value="ENT_dom"/>
</dbReference>
<feature type="region of interest" description="Disordered" evidence="10">
    <location>
        <begin position="401"/>
        <end position="438"/>
    </location>
</feature>
<protein>
    <recommendedName>
        <fullName evidence="9">BRCA2-interacting transcriptional repressor EMSY</fullName>
    </recommendedName>
</protein>
<evidence type="ECO:0000256" key="10">
    <source>
        <dbReference type="SAM" id="MobiDB-lite"/>
    </source>
</evidence>
<dbReference type="PANTHER" id="PTHR16500">
    <property type="entry name" value="BRCA2-INTERACTING TRANSCRIPTIONAL REPRESSOR EMSY"/>
    <property type="match status" value="1"/>
</dbReference>
<keyword evidence="4" id="KW-0156">Chromatin regulator</keyword>
<evidence type="ECO:0000256" key="5">
    <source>
        <dbReference type="ARBA" id="ARBA00023015"/>
    </source>
</evidence>
<dbReference type="STRING" id="8022.A0A060WIU7"/>
<gene>
    <name evidence="12" type="ORF">GSONMT00076324001</name>
</gene>
<feature type="compositionally biased region" description="Polar residues" evidence="10">
    <location>
        <begin position="425"/>
        <end position="438"/>
    </location>
</feature>
<evidence type="ECO:0000313" key="13">
    <source>
        <dbReference type="Proteomes" id="UP000193380"/>
    </source>
</evidence>
<reference evidence="12" key="2">
    <citation type="submission" date="2014-03" db="EMBL/GenBank/DDBJ databases">
        <authorList>
            <person name="Genoscope - CEA"/>
        </authorList>
    </citation>
    <scope>NUCLEOTIDE SEQUENCE</scope>
</reference>
<feature type="domain" description="ENT" evidence="11">
    <location>
        <begin position="28"/>
        <end position="112"/>
    </location>
</feature>
<keyword evidence="3" id="KW-0227">DNA damage</keyword>
<evidence type="ECO:0000256" key="8">
    <source>
        <dbReference type="ARBA" id="ARBA00023242"/>
    </source>
</evidence>
<keyword evidence="8" id="KW-0539">Nucleus</keyword>
<evidence type="ECO:0000256" key="4">
    <source>
        <dbReference type="ARBA" id="ARBA00022853"/>
    </source>
</evidence>
<dbReference type="GO" id="GO:0006325">
    <property type="term" value="P:chromatin organization"/>
    <property type="evidence" value="ECO:0007669"/>
    <property type="project" value="UniProtKB-KW"/>
</dbReference>
<evidence type="ECO:0000256" key="3">
    <source>
        <dbReference type="ARBA" id="ARBA00022763"/>
    </source>
</evidence>
<dbReference type="GO" id="GO:0005654">
    <property type="term" value="C:nucleoplasm"/>
    <property type="evidence" value="ECO:0007669"/>
    <property type="project" value="TreeGrafter"/>
</dbReference>